<name>A0A7J7N7S4_9MAGN</name>
<keyword evidence="1 6" id="KW-0547">Nucleotide-binding</keyword>
<protein>
    <recommendedName>
        <fullName evidence="8">Myosin motor domain-containing protein</fullName>
    </recommendedName>
</protein>
<proteinExistence type="inferred from homology"/>
<dbReference type="InterPro" id="IPR001609">
    <property type="entry name" value="Myosin_head_motor_dom-like"/>
</dbReference>
<dbReference type="Pfam" id="PF25369">
    <property type="entry name" value="SH3_VIII-1_N"/>
    <property type="match status" value="1"/>
</dbReference>
<evidence type="ECO:0000256" key="1">
    <source>
        <dbReference type="ARBA" id="ARBA00022741"/>
    </source>
</evidence>
<dbReference type="GO" id="GO:0016020">
    <property type="term" value="C:membrane"/>
    <property type="evidence" value="ECO:0007669"/>
    <property type="project" value="TreeGrafter"/>
</dbReference>
<evidence type="ECO:0000256" key="2">
    <source>
        <dbReference type="ARBA" id="ARBA00022840"/>
    </source>
</evidence>
<dbReference type="AlphaFoldDB" id="A0A7J7N7S4"/>
<feature type="domain" description="Myosin motor" evidence="8">
    <location>
        <begin position="211"/>
        <end position="381"/>
    </location>
</feature>
<organism evidence="9 10">
    <name type="scientific">Kingdonia uniflora</name>
    <dbReference type="NCBI Taxonomy" id="39325"/>
    <lineage>
        <taxon>Eukaryota</taxon>
        <taxon>Viridiplantae</taxon>
        <taxon>Streptophyta</taxon>
        <taxon>Embryophyta</taxon>
        <taxon>Tracheophyta</taxon>
        <taxon>Spermatophyta</taxon>
        <taxon>Magnoliopsida</taxon>
        <taxon>Ranunculales</taxon>
        <taxon>Circaeasteraceae</taxon>
        <taxon>Kingdonia</taxon>
    </lineage>
</organism>
<feature type="region of interest" description="Disordered" evidence="7">
    <location>
        <begin position="20"/>
        <end position="55"/>
    </location>
</feature>
<comment type="caution">
    <text evidence="6">Lacks conserved residue(s) required for the propagation of feature annotation.</text>
</comment>
<dbReference type="GO" id="GO:0051015">
    <property type="term" value="F:actin filament binding"/>
    <property type="evidence" value="ECO:0007669"/>
    <property type="project" value="TreeGrafter"/>
</dbReference>
<dbReference type="SUPFAM" id="SSF52540">
    <property type="entry name" value="P-loop containing nucleoside triphosphate hydrolases"/>
    <property type="match status" value="1"/>
</dbReference>
<feature type="binding site" evidence="6">
    <location>
        <begin position="302"/>
        <end position="309"/>
    </location>
    <ligand>
        <name>ATP</name>
        <dbReference type="ChEBI" id="CHEBI:30616"/>
    </ligand>
</feature>
<evidence type="ECO:0000259" key="8">
    <source>
        <dbReference type="PROSITE" id="PS51456"/>
    </source>
</evidence>
<dbReference type="EMBL" id="JACGCM010000999">
    <property type="protein sequence ID" value="KAF6163281.1"/>
    <property type="molecule type" value="Genomic_DNA"/>
</dbReference>
<accession>A0A7J7N7S4</accession>
<dbReference type="GO" id="GO:0005524">
    <property type="term" value="F:ATP binding"/>
    <property type="evidence" value="ECO:0007669"/>
    <property type="project" value="UniProtKB-UniRule"/>
</dbReference>
<comment type="caution">
    <text evidence="9">The sequence shown here is derived from an EMBL/GenBank/DDBJ whole genome shotgun (WGS) entry which is preliminary data.</text>
</comment>
<dbReference type="GO" id="GO:0016459">
    <property type="term" value="C:myosin complex"/>
    <property type="evidence" value="ECO:0007669"/>
    <property type="project" value="UniProtKB-KW"/>
</dbReference>
<dbReference type="InterPro" id="IPR027417">
    <property type="entry name" value="P-loop_NTPase"/>
</dbReference>
<dbReference type="PANTHER" id="PTHR13140">
    <property type="entry name" value="MYOSIN"/>
    <property type="match status" value="1"/>
</dbReference>
<dbReference type="Pfam" id="PF00063">
    <property type="entry name" value="Myosin_head"/>
    <property type="match status" value="1"/>
</dbReference>
<keyword evidence="4 6" id="KW-0505">Motor protein</keyword>
<dbReference type="InterPro" id="IPR057535">
    <property type="entry name" value="MYO1-3_N_SH3"/>
</dbReference>
<dbReference type="GO" id="GO:0005737">
    <property type="term" value="C:cytoplasm"/>
    <property type="evidence" value="ECO:0007669"/>
    <property type="project" value="TreeGrafter"/>
</dbReference>
<dbReference type="Proteomes" id="UP000541444">
    <property type="component" value="Unassembled WGS sequence"/>
</dbReference>
<evidence type="ECO:0000256" key="6">
    <source>
        <dbReference type="PROSITE-ProRule" id="PRU00782"/>
    </source>
</evidence>
<dbReference type="PROSITE" id="PS51456">
    <property type="entry name" value="MYOSIN_MOTOR"/>
    <property type="match status" value="1"/>
</dbReference>
<dbReference type="InterPro" id="IPR036961">
    <property type="entry name" value="Kinesin_motor_dom_sf"/>
</dbReference>
<dbReference type="GO" id="GO:0007015">
    <property type="term" value="P:actin filament organization"/>
    <property type="evidence" value="ECO:0007669"/>
    <property type="project" value="TreeGrafter"/>
</dbReference>
<comment type="similarity">
    <text evidence="6">Belongs to the TRAFAC class myosin-kinesin ATPase superfamily. Myosin family.</text>
</comment>
<evidence type="ECO:0000313" key="10">
    <source>
        <dbReference type="Proteomes" id="UP000541444"/>
    </source>
</evidence>
<sequence length="381" mass="42281">MFSPPNLTTRSSLETMLDSIRQRDEKPKDIPPALPARPTSKARLPSGRKSLPKNFSFRDELGSEKVHVCSKENEGKKRERSFVNDENLGCRSCGKKNIKTGFVSPAESPYDRKVEEKNSAENFGENGFCDLKPDRSDNLSLVVKKKKLQVWCQSNGQWNSGTIESTSEENAVVMFRNSSVGFATNPYILLFYQVLTVPTGHFVPANPDMLDGIDDLIQLSYLNEPSVLHNLQHRYCHDKIYTKAGPILVAVNPFKDVESFGDELISAYRKNLTGCPHVYSVAETAFSGMMRDKVNQSIIINGETGSGKTETAKIALKYLVAVGGHSGPWHKILQTNFILEAFGNAKTARNDNSSRFGKLVEVNYSTTGKICGTKIETCKAI</sequence>
<keyword evidence="5 6" id="KW-0009">Actin-binding</keyword>
<evidence type="ECO:0000256" key="3">
    <source>
        <dbReference type="ARBA" id="ARBA00023123"/>
    </source>
</evidence>
<keyword evidence="3 6" id="KW-0518">Myosin</keyword>
<dbReference type="GO" id="GO:0000146">
    <property type="term" value="F:microfilament motor activity"/>
    <property type="evidence" value="ECO:0007669"/>
    <property type="project" value="TreeGrafter"/>
</dbReference>
<dbReference type="PRINTS" id="PR00193">
    <property type="entry name" value="MYOSINHEAVY"/>
</dbReference>
<evidence type="ECO:0000256" key="7">
    <source>
        <dbReference type="SAM" id="MobiDB-lite"/>
    </source>
</evidence>
<dbReference type="Gene3D" id="3.40.850.10">
    <property type="entry name" value="Kinesin motor domain"/>
    <property type="match status" value="1"/>
</dbReference>
<evidence type="ECO:0000256" key="5">
    <source>
        <dbReference type="ARBA" id="ARBA00023203"/>
    </source>
</evidence>
<keyword evidence="10" id="KW-1185">Reference proteome</keyword>
<feature type="compositionally biased region" description="Basic and acidic residues" evidence="7">
    <location>
        <begin position="20"/>
        <end position="29"/>
    </location>
</feature>
<dbReference type="OrthoDB" id="6108017at2759"/>
<evidence type="ECO:0000313" key="9">
    <source>
        <dbReference type="EMBL" id="KAF6163281.1"/>
    </source>
</evidence>
<dbReference type="PANTHER" id="PTHR13140:SF706">
    <property type="entry name" value="DILUTE CLASS UNCONVENTIONAL MYOSIN, ISOFORM C"/>
    <property type="match status" value="1"/>
</dbReference>
<dbReference type="SMART" id="SM00242">
    <property type="entry name" value="MYSc"/>
    <property type="match status" value="1"/>
</dbReference>
<evidence type="ECO:0000256" key="4">
    <source>
        <dbReference type="ARBA" id="ARBA00023175"/>
    </source>
</evidence>
<gene>
    <name evidence="9" type="ORF">GIB67_025145</name>
</gene>
<reference evidence="9 10" key="1">
    <citation type="journal article" date="2020" name="IScience">
        <title>Genome Sequencing of the Endangered Kingdonia uniflora (Circaeasteraceae, Ranunculales) Reveals Potential Mechanisms of Evolutionary Specialization.</title>
        <authorList>
            <person name="Sun Y."/>
            <person name="Deng T."/>
            <person name="Zhang A."/>
            <person name="Moore M.J."/>
            <person name="Landis J.B."/>
            <person name="Lin N."/>
            <person name="Zhang H."/>
            <person name="Zhang X."/>
            <person name="Huang J."/>
            <person name="Zhang X."/>
            <person name="Sun H."/>
            <person name="Wang H."/>
        </authorList>
    </citation>
    <scope>NUCLEOTIDE SEQUENCE [LARGE SCALE GENOMIC DNA]</scope>
    <source>
        <strain evidence="9">TB1705</strain>
        <tissue evidence="9">Leaf</tissue>
    </source>
</reference>
<keyword evidence="2 6" id="KW-0067">ATP-binding</keyword>